<dbReference type="EMBL" id="FLMQ01000058">
    <property type="protein sequence ID" value="SBP90037.1"/>
    <property type="molecule type" value="Genomic_DNA"/>
</dbReference>
<gene>
    <name evidence="1" type="ORF">THIARS_90187</name>
</gene>
<keyword evidence="2" id="KW-1185">Reference proteome</keyword>
<evidence type="ECO:0000313" key="2">
    <source>
        <dbReference type="Proteomes" id="UP000214566"/>
    </source>
</evidence>
<dbReference type="AlphaFoldDB" id="A0A238D9P9"/>
<dbReference type="Proteomes" id="UP000214566">
    <property type="component" value="Unassembled WGS sequence"/>
</dbReference>
<organism evidence="1 2">
    <name type="scientific">Thiomonas delicata</name>
    <name type="common">Thiomonas cuprina</name>
    <dbReference type="NCBI Taxonomy" id="364030"/>
    <lineage>
        <taxon>Bacteria</taxon>
        <taxon>Pseudomonadati</taxon>
        <taxon>Pseudomonadota</taxon>
        <taxon>Betaproteobacteria</taxon>
        <taxon>Burkholderiales</taxon>
        <taxon>Thiomonas</taxon>
    </lineage>
</organism>
<evidence type="ECO:0000313" key="1">
    <source>
        <dbReference type="EMBL" id="SBP90037.1"/>
    </source>
</evidence>
<sequence>MLCGSMPAALYAVPMLAADQNLRGCGACAAQILGDTVRKGALARISFNPSNPR</sequence>
<proteinExistence type="predicted"/>
<name>A0A238D9P9_THIDL</name>
<protein>
    <submittedName>
        <fullName evidence="1">Uncharacterized protein</fullName>
    </submittedName>
</protein>
<reference evidence="1 2" key="1">
    <citation type="submission" date="2016-06" db="EMBL/GenBank/DDBJ databases">
        <authorList>
            <person name="Kjaerup R.B."/>
            <person name="Dalgaard T.S."/>
            <person name="Juul-Madsen H.R."/>
        </authorList>
    </citation>
    <scope>NUCLEOTIDE SEQUENCE [LARGE SCALE GENOMIC DNA]</scope>
    <source>
        <strain evidence="1 2">DSM 16361</strain>
    </source>
</reference>
<accession>A0A238D9P9</accession>